<dbReference type="Gene3D" id="1.20.1050.10">
    <property type="match status" value="1"/>
</dbReference>
<dbReference type="EMBL" id="JBHTKB010000002">
    <property type="protein sequence ID" value="MFD0914120.1"/>
    <property type="molecule type" value="Genomic_DNA"/>
</dbReference>
<dbReference type="InterPro" id="IPR036249">
    <property type="entry name" value="Thioredoxin-like_sf"/>
</dbReference>
<keyword evidence="4" id="KW-1185">Reference proteome</keyword>
<dbReference type="Pfam" id="PF13410">
    <property type="entry name" value="GST_C_2"/>
    <property type="match status" value="1"/>
</dbReference>
<dbReference type="SFLD" id="SFLDS00019">
    <property type="entry name" value="Glutathione_Transferase_(cytos"/>
    <property type="match status" value="1"/>
</dbReference>
<dbReference type="PANTHER" id="PTHR43968">
    <property type="match status" value="1"/>
</dbReference>
<evidence type="ECO:0000259" key="2">
    <source>
        <dbReference type="PROSITE" id="PS50405"/>
    </source>
</evidence>
<dbReference type="PANTHER" id="PTHR43968:SF6">
    <property type="entry name" value="GLUTATHIONE S-TRANSFERASE OMEGA"/>
    <property type="match status" value="1"/>
</dbReference>
<dbReference type="Proteomes" id="UP001597128">
    <property type="component" value="Unassembled WGS sequence"/>
</dbReference>
<dbReference type="InterPro" id="IPR010987">
    <property type="entry name" value="Glutathione-S-Trfase_C-like"/>
</dbReference>
<reference evidence="4" key="1">
    <citation type="journal article" date="2019" name="Int. J. Syst. Evol. Microbiol.">
        <title>The Global Catalogue of Microorganisms (GCM) 10K type strain sequencing project: providing services to taxonomists for standard genome sequencing and annotation.</title>
        <authorList>
            <consortium name="The Broad Institute Genomics Platform"/>
            <consortium name="The Broad Institute Genome Sequencing Center for Infectious Disease"/>
            <person name="Wu L."/>
            <person name="Ma J."/>
        </authorList>
    </citation>
    <scope>NUCLEOTIDE SEQUENCE [LARGE SCALE GENOMIC DNA]</scope>
    <source>
        <strain evidence="4">CCUG 58412</strain>
    </source>
</reference>
<name>A0ABW3FAZ6_9PROT</name>
<protein>
    <submittedName>
        <fullName evidence="3">Glutathione S-transferase N-terminal domain-containing protein</fullName>
    </submittedName>
</protein>
<proteinExistence type="predicted"/>
<dbReference type="Pfam" id="PF13409">
    <property type="entry name" value="GST_N_2"/>
    <property type="match status" value="1"/>
</dbReference>
<evidence type="ECO:0000259" key="1">
    <source>
        <dbReference type="PROSITE" id="PS50404"/>
    </source>
</evidence>
<gene>
    <name evidence="3" type="ORF">ACFQ1Z_11220</name>
</gene>
<feature type="domain" description="GST N-terminal" evidence="1">
    <location>
        <begin position="1"/>
        <end position="78"/>
    </location>
</feature>
<dbReference type="InterPro" id="IPR040079">
    <property type="entry name" value="Glutathione_S-Trfase"/>
</dbReference>
<sequence>MQLLYTVNSPYARKVRIVAIEKHVDLTLTSVVLSAADCPVSLYNPLGKVPVLVLDDGEALYDSRVIVEYLDHRTPVAHLIPQDPLAKIKVRRWEALADGVCDAAVAVMQEQRKAEPLQSGAWIQKQMEKVIAGLTALDNDLLKKKWCVNETFSLADIALGTTLGYIDLRFKSTQLEGKYWQEKFPSLAKHYGVLIKRPSFKQTMPQP</sequence>
<feature type="domain" description="GST C-terminal" evidence="2">
    <location>
        <begin position="83"/>
        <end position="207"/>
    </location>
</feature>
<evidence type="ECO:0000313" key="4">
    <source>
        <dbReference type="Proteomes" id="UP001597128"/>
    </source>
</evidence>
<dbReference type="SUPFAM" id="SSF47616">
    <property type="entry name" value="GST C-terminal domain-like"/>
    <property type="match status" value="1"/>
</dbReference>
<dbReference type="InterPro" id="IPR004045">
    <property type="entry name" value="Glutathione_S-Trfase_N"/>
</dbReference>
<dbReference type="Gene3D" id="3.40.30.10">
    <property type="entry name" value="Glutaredoxin"/>
    <property type="match status" value="1"/>
</dbReference>
<dbReference type="SFLD" id="SFLDG00358">
    <property type="entry name" value="Main_(cytGST)"/>
    <property type="match status" value="1"/>
</dbReference>
<dbReference type="InterPro" id="IPR036282">
    <property type="entry name" value="Glutathione-S-Trfase_C_sf"/>
</dbReference>
<dbReference type="SUPFAM" id="SSF52833">
    <property type="entry name" value="Thioredoxin-like"/>
    <property type="match status" value="1"/>
</dbReference>
<comment type="caution">
    <text evidence="3">The sequence shown here is derived from an EMBL/GenBank/DDBJ whole genome shotgun (WGS) entry which is preliminary data.</text>
</comment>
<dbReference type="PROSITE" id="PS50405">
    <property type="entry name" value="GST_CTER"/>
    <property type="match status" value="1"/>
</dbReference>
<dbReference type="RefSeq" id="WP_379057679.1">
    <property type="nucleotide sequence ID" value="NZ_JBHTKB010000002.1"/>
</dbReference>
<dbReference type="CDD" id="cd03205">
    <property type="entry name" value="GST_C_6"/>
    <property type="match status" value="1"/>
</dbReference>
<organism evidence="3 4">
    <name type="scientific">Methylophilus luteus</name>
    <dbReference type="NCBI Taxonomy" id="640108"/>
    <lineage>
        <taxon>Bacteria</taxon>
        <taxon>Pseudomonadati</taxon>
        <taxon>Pseudomonadota</taxon>
        <taxon>Betaproteobacteria</taxon>
        <taxon>Nitrosomonadales</taxon>
        <taxon>Methylophilaceae</taxon>
        <taxon>Methylophilus</taxon>
    </lineage>
</organism>
<dbReference type="InterPro" id="IPR050983">
    <property type="entry name" value="GST_Omega/HSP26"/>
</dbReference>
<accession>A0ABW3FAZ6</accession>
<evidence type="ECO:0000313" key="3">
    <source>
        <dbReference type="EMBL" id="MFD0914120.1"/>
    </source>
</evidence>
<dbReference type="PROSITE" id="PS50404">
    <property type="entry name" value="GST_NTER"/>
    <property type="match status" value="1"/>
</dbReference>